<dbReference type="AlphaFoldDB" id="A0AA88H8Y9"/>
<keyword evidence="2" id="KW-1185">Reference proteome</keyword>
<evidence type="ECO:0000313" key="2">
    <source>
        <dbReference type="Proteomes" id="UP001187531"/>
    </source>
</evidence>
<comment type="caution">
    <text evidence="1">The sequence shown here is derived from an EMBL/GenBank/DDBJ whole genome shotgun (WGS) entry which is preliminary data.</text>
</comment>
<dbReference type="EMBL" id="JAVRJZ010000125">
    <property type="protein sequence ID" value="KAK2702996.1"/>
    <property type="molecule type" value="Genomic_DNA"/>
</dbReference>
<dbReference type="Proteomes" id="UP001187531">
    <property type="component" value="Unassembled WGS sequence"/>
</dbReference>
<organism evidence="1 2">
    <name type="scientific">Artemia franciscana</name>
    <name type="common">Brine shrimp</name>
    <name type="synonym">Artemia sanfranciscana</name>
    <dbReference type="NCBI Taxonomy" id="6661"/>
    <lineage>
        <taxon>Eukaryota</taxon>
        <taxon>Metazoa</taxon>
        <taxon>Ecdysozoa</taxon>
        <taxon>Arthropoda</taxon>
        <taxon>Crustacea</taxon>
        <taxon>Branchiopoda</taxon>
        <taxon>Anostraca</taxon>
        <taxon>Artemiidae</taxon>
        <taxon>Artemia</taxon>
    </lineage>
</organism>
<proteinExistence type="predicted"/>
<gene>
    <name evidence="1" type="ORF">QYM36_018448</name>
</gene>
<reference evidence="1" key="1">
    <citation type="submission" date="2023-07" db="EMBL/GenBank/DDBJ databases">
        <title>Chromosome-level genome assembly of Artemia franciscana.</title>
        <authorList>
            <person name="Jo E."/>
        </authorList>
    </citation>
    <scope>NUCLEOTIDE SEQUENCE</scope>
    <source>
        <tissue evidence="1">Whole body</tissue>
    </source>
</reference>
<name>A0AA88H8Y9_ARTSF</name>
<sequence length="94" mass="11036">MVIEMKSGSIIEDVEILTAPLEKYLFPVPLVYYYALVTLYRKIGHRNEEKNGHRKEEWKFQQEEVEISSARFESLEGWVAYPLHVPISNLGQRP</sequence>
<accession>A0AA88H8Y9</accession>
<protein>
    <submittedName>
        <fullName evidence="1">Uncharacterized protein</fullName>
    </submittedName>
</protein>
<evidence type="ECO:0000313" key="1">
    <source>
        <dbReference type="EMBL" id="KAK2702996.1"/>
    </source>
</evidence>